<evidence type="ECO:0000313" key="2">
    <source>
        <dbReference type="EMBL" id="KGB74977.1"/>
    </source>
</evidence>
<proteinExistence type="predicted"/>
<dbReference type="HOGENOM" id="CLU_354500_0_0_1"/>
<dbReference type="Proteomes" id="UP000029445">
    <property type="component" value="Chromosome 2"/>
</dbReference>
<dbReference type="VEuPathDB" id="FungiDB:CNBG_0815"/>
<sequence>MSACTATFVFDSALPPQQYAKLAQPDGIIYKLIQRLEEKHGGDHCVHVSILITPPASPNRSIKKRRSKAFRSEYNSASTFLAALPKLSMMFPPRGSIHHHWPPFGPGTVSSEAHAKDLTRKRSEDVRILDGVVGGLELLERPHPSHGPSPSQTYISLTPNTSAPLLEYICTPSNAIQESPLQRYLVMVSMATSGPSSSYDGGKDVSANYNWDSIWDGRSWAALERDCKDGNVKCSCIIAGVIGNDNRAKKIKELCEAVAEHVEEAWFKVPSTVDVVLSGFAIEANTYIPPTDTAPTIAEPATVPTSFSAANRPDFRVLQQALFQSQGRPNLEAGVGSSFNPATLSKMDPQLIASMLTAIKAQNEQQNVGDQRWSQVQQLLEMQQKAIAAKAAQSRGKNGQGETVMAAIQQQRAQQAQASGQPTQAHPIQSRSQTIWSGAIVWGAPAASGSSASGSVGVEAQLFSGTPDSVMVSHWPKELLLRNLAIIHLPSLTEYAKEHSCPIVAFIPSSKTPTGSTPNSAMTHYNQLSTSLNVKSNMVVIPFPSVGSDRGLLIFSAPVGGASSGRGFRLMGIVCVHVSFPPLQMVNPRAAPTTLDPRRASAPVNPSTLQHPPTGTSQNQQFRPSPILQQNLVNQFNQGQSQGQATPAAQFAALMQQQAQTQSRLLQPQPPQITPQGQNPPISSSLPPAHNTTRGITIQQYQQILSHAQKLGIVLPAFDYTSIPQEKLQTLINGLKMAEMKQRQHAQAQAQQQQQQQQQQIQAQMAQMQQMMAQQSQGGQGASGGGIGLRNFQPGP</sequence>
<feature type="compositionally biased region" description="Gly residues" evidence="1">
    <location>
        <begin position="778"/>
        <end position="788"/>
    </location>
</feature>
<evidence type="ECO:0000256" key="1">
    <source>
        <dbReference type="SAM" id="MobiDB-lite"/>
    </source>
</evidence>
<evidence type="ECO:0000313" key="3">
    <source>
        <dbReference type="Proteomes" id="UP000029445"/>
    </source>
</evidence>
<gene>
    <name evidence="2" type="ORF">CNBG_0815</name>
</gene>
<feature type="region of interest" description="Disordered" evidence="1">
    <location>
        <begin position="762"/>
        <end position="796"/>
    </location>
</feature>
<evidence type="ECO:0008006" key="4">
    <source>
        <dbReference type="Google" id="ProtNLM"/>
    </source>
</evidence>
<feature type="compositionally biased region" description="Low complexity" evidence="1">
    <location>
        <begin position="762"/>
        <end position="777"/>
    </location>
</feature>
<dbReference type="EMBL" id="CP025760">
    <property type="protein sequence ID" value="KGB74977.1"/>
    <property type="molecule type" value="Genomic_DNA"/>
</dbReference>
<feature type="compositionally biased region" description="Polar residues" evidence="1">
    <location>
        <begin position="682"/>
        <end position="692"/>
    </location>
</feature>
<organism evidence="2 3">
    <name type="scientific">Cryptococcus deuterogattii (strain R265)</name>
    <name type="common">Cryptococcus gattii VGII (strain R265)</name>
    <dbReference type="NCBI Taxonomy" id="294750"/>
    <lineage>
        <taxon>Eukaryota</taxon>
        <taxon>Fungi</taxon>
        <taxon>Dikarya</taxon>
        <taxon>Basidiomycota</taxon>
        <taxon>Agaricomycotina</taxon>
        <taxon>Tremellomycetes</taxon>
        <taxon>Tremellales</taxon>
        <taxon>Cryptococcaceae</taxon>
        <taxon>Cryptococcus</taxon>
        <taxon>Cryptococcus gattii species complex</taxon>
    </lineage>
</organism>
<accession>A0A095C2X5</accession>
<feature type="region of interest" description="Disordered" evidence="1">
    <location>
        <begin position="586"/>
        <end position="622"/>
    </location>
</feature>
<feature type="region of interest" description="Disordered" evidence="1">
    <location>
        <begin position="659"/>
        <end position="692"/>
    </location>
</feature>
<dbReference type="GeneID" id="88177032"/>
<protein>
    <recommendedName>
        <fullName evidence="4">Mediator of RNA polymerase II transcription subunit 25</fullName>
    </recommendedName>
</protein>
<dbReference type="RefSeq" id="XP_062880948.1">
    <property type="nucleotide sequence ID" value="XM_063024878.1"/>
</dbReference>
<dbReference type="AlphaFoldDB" id="A0A095C2X5"/>
<feature type="compositionally biased region" description="Polar residues" evidence="1">
    <location>
        <begin position="604"/>
        <end position="622"/>
    </location>
</feature>
<dbReference type="KEGG" id="cdeu:CNBG_0815"/>
<reference evidence="2 3" key="1">
    <citation type="journal article" date="2011" name="MBio">
        <title>Genome variation in Cryptococcus gattii, an emerging pathogen of immunocompetent hosts.</title>
        <authorList>
            <person name="D'Souza C.A."/>
            <person name="Kronstad J.W."/>
            <person name="Taylor G."/>
            <person name="Warren R."/>
            <person name="Yuen M."/>
            <person name="Hu G."/>
            <person name="Jung W.H."/>
            <person name="Sham A."/>
            <person name="Kidd S.E."/>
            <person name="Tangen K."/>
            <person name="Lee N."/>
            <person name="Zeilmaker T."/>
            <person name="Sawkins J."/>
            <person name="McVicker G."/>
            <person name="Shah S."/>
            <person name="Gnerre S."/>
            <person name="Griggs A."/>
            <person name="Zeng Q."/>
            <person name="Bartlett K."/>
            <person name="Li W."/>
            <person name="Wang X."/>
            <person name="Heitman J."/>
            <person name="Stajich J.E."/>
            <person name="Fraser J.A."/>
            <person name="Meyer W."/>
            <person name="Carter D."/>
            <person name="Schein J."/>
            <person name="Krzywinski M."/>
            <person name="Kwon-Chung K.J."/>
            <person name="Varma A."/>
            <person name="Wang J."/>
            <person name="Brunham R."/>
            <person name="Fyfe M."/>
            <person name="Ouellette B.F."/>
            <person name="Siddiqui A."/>
            <person name="Marra M."/>
            <person name="Jones S."/>
            <person name="Holt R."/>
            <person name="Birren B.W."/>
            <person name="Galagan J.E."/>
            <person name="Cuomo C.A."/>
        </authorList>
    </citation>
    <scope>NUCLEOTIDE SEQUENCE [LARGE SCALE GENOMIC DNA]</scope>
    <source>
        <strain evidence="2 3">R265</strain>
    </source>
</reference>
<dbReference type="OrthoDB" id="2574970at2759"/>
<reference evidence="2 3" key="2">
    <citation type="journal article" date="2018" name="Proc. Natl. Acad. Sci.">
        <title>RNAi is a critical determinant of centromere evolution in closely related fungi.</title>
        <authorList>
            <person name="Yadav V."/>
            <person name="Sun S."/>
            <person name="Billmyre R.B."/>
            <person name="Thimmappa B.C."/>
            <person name="Shea T."/>
            <person name="Lintner R."/>
            <person name="Bakkeren G."/>
            <person name="Cuomo C.A."/>
            <person name="Heitman J."/>
            <person name="Sanyal K."/>
        </authorList>
    </citation>
    <scope>NUCLEOTIDE SEQUENCE [LARGE SCALE GENOMIC DNA]</scope>
    <source>
        <strain evidence="2 3">R265</strain>
    </source>
</reference>
<name>A0A095C2X5_CRYD2</name>
<dbReference type="OMA" id="ANMKHED"/>
<keyword evidence="3" id="KW-1185">Reference proteome</keyword>